<dbReference type="PANTHER" id="PTHR32108:SF9">
    <property type="entry name" value="REVERSE TRANSCRIPTASE RNASE H-LIKE DOMAIN-CONTAINING PROTEIN"/>
    <property type="match status" value="1"/>
</dbReference>
<comment type="caution">
    <text evidence="2">The sequence shown here is derived from an EMBL/GenBank/DDBJ whole genome shotgun (WGS) entry which is preliminary data.</text>
</comment>
<accession>A0A9D4XX08</accession>
<protein>
    <submittedName>
        <fullName evidence="2">Uncharacterized protein</fullName>
    </submittedName>
</protein>
<dbReference type="Proteomes" id="UP001058974">
    <property type="component" value="Chromosome 3"/>
</dbReference>
<proteinExistence type="predicted"/>
<evidence type="ECO:0000313" key="2">
    <source>
        <dbReference type="EMBL" id="KAI5429088.1"/>
    </source>
</evidence>
<evidence type="ECO:0000313" key="3">
    <source>
        <dbReference type="Proteomes" id="UP001058974"/>
    </source>
</evidence>
<feature type="region of interest" description="Disordered" evidence="1">
    <location>
        <begin position="46"/>
        <end position="80"/>
    </location>
</feature>
<organism evidence="2 3">
    <name type="scientific">Pisum sativum</name>
    <name type="common">Garden pea</name>
    <name type="synonym">Lathyrus oleraceus</name>
    <dbReference type="NCBI Taxonomy" id="3888"/>
    <lineage>
        <taxon>Eukaryota</taxon>
        <taxon>Viridiplantae</taxon>
        <taxon>Streptophyta</taxon>
        <taxon>Embryophyta</taxon>
        <taxon>Tracheophyta</taxon>
        <taxon>Spermatophyta</taxon>
        <taxon>Magnoliopsida</taxon>
        <taxon>eudicotyledons</taxon>
        <taxon>Gunneridae</taxon>
        <taxon>Pentapetalae</taxon>
        <taxon>rosids</taxon>
        <taxon>fabids</taxon>
        <taxon>Fabales</taxon>
        <taxon>Fabaceae</taxon>
        <taxon>Papilionoideae</taxon>
        <taxon>50 kb inversion clade</taxon>
        <taxon>NPAAA clade</taxon>
        <taxon>Hologalegina</taxon>
        <taxon>IRL clade</taxon>
        <taxon>Fabeae</taxon>
        <taxon>Lathyrus</taxon>
    </lineage>
</organism>
<feature type="compositionally biased region" description="Low complexity" evidence="1">
    <location>
        <begin position="93"/>
        <end position="112"/>
    </location>
</feature>
<dbReference type="Gramene" id="Psat03G0390600-T1">
    <property type="protein sequence ID" value="KAI5429088.1"/>
    <property type="gene ID" value="KIW84_033906"/>
</dbReference>
<dbReference type="EMBL" id="JAMSHJ010000003">
    <property type="protein sequence ID" value="KAI5429088.1"/>
    <property type="molecule type" value="Genomic_DNA"/>
</dbReference>
<gene>
    <name evidence="2" type="ORF">KIW84_033906</name>
</gene>
<sequence>MIASAPSDFTEMMNMGMRLEEGVREGRLSKDEGSSSKRYGAFVKKKDGEAHAVQSHVKSRRPSVKRKPVRHASNQHQVAHIAPVFRDNQQYQYNQQSQQYQQQHLPQQQAYQPRNSNPAGPSYERKKITFDPILVSYAELYPSLIERKLITPRDPPAIPVNPQWWYKPDQHCVYHSGAPGHDVENCFQLKTKVQDLMRYGILSFEDASPNVKKNPLPEHGKSVNMVQGCPGKYKVKYVSHIRQSLVELHRLLCDYIHMEHDHDKCRICSVNRLGCRQVRRELQELLDDGTIEILQNRNVDEDEPEVNVISPVFKILEPVVIRYDGSKQKVSPSLIIKPAGPVPYSSDIAVPFRYNPVAVEDGKEVSLPSSSVVNIADVSGLTRSGRVFSAPPKPQARADCVVRPVGNAVNPLNPALVVAKPSSVQKTHASSVGPSGIVNEDCDEMLRLIKKRRLCRKF</sequence>
<dbReference type="PANTHER" id="PTHR32108">
    <property type="entry name" value="DNA-DIRECTED RNA POLYMERASE SUBUNIT ALPHA"/>
    <property type="match status" value="1"/>
</dbReference>
<feature type="compositionally biased region" description="Basic residues" evidence="1">
    <location>
        <begin position="57"/>
        <end position="70"/>
    </location>
</feature>
<reference evidence="2 3" key="1">
    <citation type="journal article" date="2022" name="Nat. Genet.">
        <title>Improved pea reference genome and pan-genome highlight genomic features and evolutionary characteristics.</title>
        <authorList>
            <person name="Yang T."/>
            <person name="Liu R."/>
            <person name="Luo Y."/>
            <person name="Hu S."/>
            <person name="Wang D."/>
            <person name="Wang C."/>
            <person name="Pandey M.K."/>
            <person name="Ge S."/>
            <person name="Xu Q."/>
            <person name="Li N."/>
            <person name="Li G."/>
            <person name="Huang Y."/>
            <person name="Saxena R.K."/>
            <person name="Ji Y."/>
            <person name="Li M."/>
            <person name="Yan X."/>
            <person name="He Y."/>
            <person name="Liu Y."/>
            <person name="Wang X."/>
            <person name="Xiang C."/>
            <person name="Varshney R.K."/>
            <person name="Ding H."/>
            <person name="Gao S."/>
            <person name="Zong X."/>
        </authorList>
    </citation>
    <scope>NUCLEOTIDE SEQUENCE [LARGE SCALE GENOMIC DNA]</scope>
    <source>
        <strain evidence="2 3">cv. Zhongwan 6</strain>
    </source>
</reference>
<dbReference type="AlphaFoldDB" id="A0A9D4XX08"/>
<evidence type="ECO:0000256" key="1">
    <source>
        <dbReference type="SAM" id="MobiDB-lite"/>
    </source>
</evidence>
<keyword evidence="3" id="KW-1185">Reference proteome</keyword>
<name>A0A9D4XX08_PEA</name>
<feature type="region of interest" description="Disordered" evidence="1">
    <location>
        <begin position="93"/>
        <end position="124"/>
    </location>
</feature>